<organism evidence="3 4">
    <name type="scientific">Saccharopolyspora montiporae</name>
    <dbReference type="NCBI Taxonomy" id="2781240"/>
    <lineage>
        <taxon>Bacteria</taxon>
        <taxon>Bacillati</taxon>
        <taxon>Actinomycetota</taxon>
        <taxon>Actinomycetes</taxon>
        <taxon>Pseudonocardiales</taxon>
        <taxon>Pseudonocardiaceae</taxon>
        <taxon>Saccharopolyspora</taxon>
    </lineage>
</organism>
<keyword evidence="2" id="KW-1133">Transmembrane helix</keyword>
<evidence type="ECO:0000313" key="3">
    <source>
        <dbReference type="EMBL" id="MBE9374246.1"/>
    </source>
</evidence>
<dbReference type="RefSeq" id="WP_193927695.1">
    <property type="nucleotide sequence ID" value="NZ_JADEYC010000011.1"/>
</dbReference>
<feature type="compositionally biased region" description="Low complexity" evidence="1">
    <location>
        <begin position="53"/>
        <end position="65"/>
    </location>
</feature>
<evidence type="ECO:0008006" key="5">
    <source>
        <dbReference type="Google" id="ProtNLM"/>
    </source>
</evidence>
<evidence type="ECO:0000256" key="2">
    <source>
        <dbReference type="SAM" id="Phobius"/>
    </source>
</evidence>
<keyword evidence="2" id="KW-0812">Transmembrane</keyword>
<evidence type="ECO:0000256" key="1">
    <source>
        <dbReference type="SAM" id="MobiDB-lite"/>
    </source>
</evidence>
<gene>
    <name evidence="3" type="ORF">IQ251_07275</name>
</gene>
<comment type="caution">
    <text evidence="3">The sequence shown here is derived from an EMBL/GenBank/DDBJ whole genome shotgun (WGS) entry which is preliminary data.</text>
</comment>
<protein>
    <recommendedName>
        <fullName evidence="5">Ada DNA repair metal-binding domain-containing protein</fullName>
    </recommendedName>
</protein>
<sequence length="191" mass="19924">MLVVVLLLVVLAAGVLVGAVGVGEPAWGWISVLLSVLGAALLVAERRRRRRAGPAAGPEAEPAPGTDRQPTVVGPEPVPGDPDENPITGRSAESAASGGTALLGRDSVADRDRGGTATPAATTRWEQPPAPDPDAQVLVVDEYPRYHLPDCPWLRDRETIGLPFREAQELGFTPCARCAPYATLAGRAGGR</sequence>
<evidence type="ECO:0000313" key="4">
    <source>
        <dbReference type="Proteomes" id="UP000598360"/>
    </source>
</evidence>
<dbReference type="InterPro" id="IPR035451">
    <property type="entry name" value="Ada-like_dom_sf"/>
</dbReference>
<keyword evidence="4" id="KW-1185">Reference proteome</keyword>
<feature type="region of interest" description="Disordered" evidence="1">
    <location>
        <begin position="52"/>
        <end position="134"/>
    </location>
</feature>
<reference evidence="3" key="1">
    <citation type="submission" date="2020-10" db="EMBL/GenBank/DDBJ databases">
        <title>Diversity and distribution of actinomycetes associated with coral in the coast of Hainan.</title>
        <authorList>
            <person name="Li F."/>
        </authorList>
    </citation>
    <scope>NUCLEOTIDE SEQUENCE</scope>
    <source>
        <strain evidence="3">HNM0983</strain>
    </source>
</reference>
<dbReference type="AlphaFoldDB" id="A0A929BA44"/>
<dbReference type="SUPFAM" id="SSF57884">
    <property type="entry name" value="Ada DNA repair protein, N-terminal domain (N-Ada 10)"/>
    <property type="match status" value="1"/>
</dbReference>
<feature type="transmembrane region" description="Helical" evidence="2">
    <location>
        <begin position="28"/>
        <end position="44"/>
    </location>
</feature>
<name>A0A929BA44_9PSEU</name>
<proteinExistence type="predicted"/>
<dbReference type="Proteomes" id="UP000598360">
    <property type="component" value="Unassembled WGS sequence"/>
</dbReference>
<keyword evidence="2" id="KW-0472">Membrane</keyword>
<accession>A0A929BA44</accession>
<dbReference type="EMBL" id="JADEYC010000011">
    <property type="protein sequence ID" value="MBE9374246.1"/>
    <property type="molecule type" value="Genomic_DNA"/>
</dbReference>